<accession>A0A0K1PXV7</accession>
<feature type="domain" description="Cytochrome c-552/4" evidence="1">
    <location>
        <begin position="57"/>
        <end position="125"/>
    </location>
</feature>
<gene>
    <name evidence="2" type="ORF">AKJ09_05027</name>
</gene>
<keyword evidence="3" id="KW-1185">Reference proteome</keyword>
<dbReference type="Proteomes" id="UP000064967">
    <property type="component" value="Chromosome"/>
</dbReference>
<proteinExistence type="predicted"/>
<name>A0A0K1PXV7_9BACT</name>
<dbReference type="CDD" id="cd08168">
    <property type="entry name" value="Cytochrom_C3"/>
    <property type="match status" value="1"/>
</dbReference>
<dbReference type="OrthoDB" id="9814800at2"/>
<reference evidence="2 3" key="1">
    <citation type="submission" date="2015-08" db="EMBL/GenBank/DDBJ databases">
        <authorList>
            <person name="Babu N.S."/>
            <person name="Beckwith C.J."/>
            <person name="Beseler K.G."/>
            <person name="Brison A."/>
            <person name="Carone J.V."/>
            <person name="Caskin T.P."/>
            <person name="Diamond M."/>
            <person name="Durham M.E."/>
            <person name="Foxe J.M."/>
            <person name="Go M."/>
            <person name="Henderson B.A."/>
            <person name="Jones I.B."/>
            <person name="McGettigan J.A."/>
            <person name="Micheletti S.J."/>
            <person name="Nasrallah M.E."/>
            <person name="Ortiz D."/>
            <person name="Piller C.R."/>
            <person name="Privatt S.R."/>
            <person name="Schneider S.L."/>
            <person name="Sharp S."/>
            <person name="Smith T.C."/>
            <person name="Stanton J.D."/>
            <person name="Ullery H.E."/>
            <person name="Wilson R.J."/>
            <person name="Serrano M.G."/>
            <person name="Buck G."/>
            <person name="Lee V."/>
            <person name="Wang Y."/>
            <person name="Carvalho R."/>
            <person name="Voegtly L."/>
            <person name="Shi R."/>
            <person name="Duckworth R."/>
            <person name="Johnson A."/>
            <person name="Loviza R."/>
            <person name="Walstead R."/>
            <person name="Shah Z."/>
            <person name="Kiflezghi M."/>
            <person name="Wade K."/>
            <person name="Ball S.L."/>
            <person name="Bradley K.W."/>
            <person name="Asai D.J."/>
            <person name="Bowman C.A."/>
            <person name="Russell D.A."/>
            <person name="Pope W.H."/>
            <person name="Jacobs-Sera D."/>
            <person name="Hendrix R.W."/>
            <person name="Hatfull G.F."/>
        </authorList>
    </citation>
    <scope>NUCLEOTIDE SEQUENCE [LARGE SCALE GENOMIC DNA]</scope>
    <source>
        <strain evidence="2 3">DSM 27648</strain>
    </source>
</reference>
<dbReference type="STRING" id="1391654.AKJ09_05027"/>
<dbReference type="InterPro" id="IPR036280">
    <property type="entry name" value="Multihaem_cyt_sf"/>
</dbReference>
<protein>
    <recommendedName>
        <fullName evidence="1">Cytochrome c-552/4 domain-containing protein</fullName>
    </recommendedName>
</protein>
<evidence type="ECO:0000313" key="3">
    <source>
        <dbReference type="Proteomes" id="UP000064967"/>
    </source>
</evidence>
<dbReference type="Gene3D" id="1.10.1130.10">
    <property type="entry name" value="Flavocytochrome C3, Chain A"/>
    <property type="match status" value="1"/>
</dbReference>
<dbReference type="InterPro" id="IPR023155">
    <property type="entry name" value="Cyt_c-552/4"/>
</dbReference>
<dbReference type="KEGG" id="llu:AKJ09_05027"/>
<organism evidence="2 3">
    <name type="scientific">Labilithrix luteola</name>
    <dbReference type="NCBI Taxonomy" id="1391654"/>
    <lineage>
        <taxon>Bacteria</taxon>
        <taxon>Pseudomonadati</taxon>
        <taxon>Myxococcota</taxon>
        <taxon>Polyangia</taxon>
        <taxon>Polyangiales</taxon>
        <taxon>Labilitrichaceae</taxon>
        <taxon>Labilithrix</taxon>
    </lineage>
</organism>
<dbReference type="EMBL" id="CP012333">
    <property type="protein sequence ID" value="AKU98363.1"/>
    <property type="molecule type" value="Genomic_DNA"/>
</dbReference>
<dbReference type="SUPFAM" id="SSF48695">
    <property type="entry name" value="Multiheme cytochromes"/>
    <property type="match status" value="1"/>
</dbReference>
<dbReference type="Pfam" id="PF13435">
    <property type="entry name" value="Cytochrome_C554"/>
    <property type="match status" value="1"/>
</dbReference>
<evidence type="ECO:0000259" key="1">
    <source>
        <dbReference type="Pfam" id="PF13435"/>
    </source>
</evidence>
<sequence length="336" mass="36307">MLFLPTLSACRLVVVMVGFTGALMTLAACSGRPVVVGRATSADPPPQSADVVARNVACEGCHLEIAEEWRASLHHQAHADPVYQRAFALEPMAFCTACHAPEANAEDPGPSPRHALGVACVTCHTMASSHGAVGDAHAGKAAETTRTAECASCHEFTFPQSSEKLQLTATEHRASRAADVTCSACHMPRVSKSGRAHASHRFDASRDATFVRSAARVTATHIERRVTFTFTPERVGHAFPTGDLFRRLRLVVELEGRTVEAFLGRKTKRAESPASVNASDDRPFARGEPAIVDVDIGEDSRPRAWRVLYERVEHPTTLDEREAQIEGVIEVASGHF</sequence>
<dbReference type="AlphaFoldDB" id="A0A0K1PXV7"/>
<evidence type="ECO:0000313" key="2">
    <source>
        <dbReference type="EMBL" id="AKU98363.1"/>
    </source>
</evidence>